<dbReference type="Proteomes" id="UP000318571">
    <property type="component" value="Chromosome 1"/>
</dbReference>
<comment type="caution">
    <text evidence="2">The sequence shown here is derived from an EMBL/GenBank/DDBJ whole genome shotgun (WGS) entry which is preliminary data.</text>
</comment>
<feature type="chain" id="PRO_5021811333" evidence="1">
    <location>
        <begin position="17"/>
        <end position="92"/>
    </location>
</feature>
<keyword evidence="3" id="KW-1185">Reference proteome</keyword>
<dbReference type="AlphaFoldDB" id="A0A553NV03"/>
<protein>
    <submittedName>
        <fullName evidence="2">Uncharacterized protein</fullName>
    </submittedName>
</protein>
<gene>
    <name evidence="2" type="ORF">TCAL_16521</name>
</gene>
<dbReference type="EMBL" id="VCGU01000010">
    <property type="protein sequence ID" value="TRY69254.1"/>
    <property type="molecule type" value="Genomic_DNA"/>
</dbReference>
<accession>A0A553NV03</accession>
<evidence type="ECO:0000256" key="1">
    <source>
        <dbReference type="SAM" id="SignalP"/>
    </source>
</evidence>
<reference evidence="2 3" key="1">
    <citation type="journal article" date="2018" name="Nat. Ecol. Evol.">
        <title>Genomic signatures of mitonuclear coevolution across populations of Tigriopus californicus.</title>
        <authorList>
            <person name="Barreto F.S."/>
            <person name="Watson E.T."/>
            <person name="Lima T.G."/>
            <person name="Willett C.S."/>
            <person name="Edmands S."/>
            <person name="Li W."/>
            <person name="Burton R.S."/>
        </authorList>
    </citation>
    <scope>NUCLEOTIDE SEQUENCE [LARGE SCALE GENOMIC DNA]</scope>
    <source>
        <strain evidence="2 3">San Diego</strain>
    </source>
</reference>
<name>A0A553NV03_TIGCA</name>
<organism evidence="2 3">
    <name type="scientific">Tigriopus californicus</name>
    <name type="common">Marine copepod</name>
    <dbReference type="NCBI Taxonomy" id="6832"/>
    <lineage>
        <taxon>Eukaryota</taxon>
        <taxon>Metazoa</taxon>
        <taxon>Ecdysozoa</taxon>
        <taxon>Arthropoda</taxon>
        <taxon>Crustacea</taxon>
        <taxon>Multicrustacea</taxon>
        <taxon>Hexanauplia</taxon>
        <taxon>Copepoda</taxon>
        <taxon>Harpacticoida</taxon>
        <taxon>Harpacticidae</taxon>
        <taxon>Tigriopus</taxon>
    </lineage>
</organism>
<feature type="signal peptide" evidence="1">
    <location>
        <begin position="1"/>
        <end position="16"/>
    </location>
</feature>
<evidence type="ECO:0000313" key="2">
    <source>
        <dbReference type="EMBL" id="TRY69254.1"/>
    </source>
</evidence>
<sequence length="92" mass="10324">MCLHLTFHFLKLLVKGMDRNPEMTDWTPGGIQFASSHSIGIEFSNSSVPVTGSGKRSRYSRVLIFTDEDLDISVEEPIRGMFSITTDELELS</sequence>
<keyword evidence="1" id="KW-0732">Signal</keyword>
<evidence type="ECO:0000313" key="3">
    <source>
        <dbReference type="Proteomes" id="UP000318571"/>
    </source>
</evidence>
<proteinExistence type="predicted"/>